<evidence type="ECO:0000313" key="2">
    <source>
        <dbReference type="EMBL" id="KAK4134857.1"/>
    </source>
</evidence>
<reference evidence="2" key="1">
    <citation type="journal article" date="2023" name="Mol. Phylogenet. Evol.">
        <title>Genome-scale phylogeny and comparative genomics of the fungal order Sordariales.</title>
        <authorList>
            <person name="Hensen N."/>
            <person name="Bonometti L."/>
            <person name="Westerberg I."/>
            <person name="Brannstrom I.O."/>
            <person name="Guillou S."/>
            <person name="Cros-Aarteil S."/>
            <person name="Calhoun S."/>
            <person name="Haridas S."/>
            <person name="Kuo A."/>
            <person name="Mondo S."/>
            <person name="Pangilinan J."/>
            <person name="Riley R."/>
            <person name="LaButti K."/>
            <person name="Andreopoulos B."/>
            <person name="Lipzen A."/>
            <person name="Chen C."/>
            <person name="Yan M."/>
            <person name="Daum C."/>
            <person name="Ng V."/>
            <person name="Clum A."/>
            <person name="Steindorff A."/>
            <person name="Ohm R.A."/>
            <person name="Martin F."/>
            <person name="Silar P."/>
            <person name="Natvig D.O."/>
            <person name="Lalanne C."/>
            <person name="Gautier V."/>
            <person name="Ament-Velasquez S.L."/>
            <person name="Kruys A."/>
            <person name="Hutchinson M.I."/>
            <person name="Powell A.J."/>
            <person name="Barry K."/>
            <person name="Miller A.N."/>
            <person name="Grigoriev I.V."/>
            <person name="Debuchy R."/>
            <person name="Gladieux P."/>
            <person name="Hiltunen Thoren M."/>
            <person name="Johannesson H."/>
        </authorList>
    </citation>
    <scope>NUCLEOTIDE SEQUENCE</scope>
    <source>
        <strain evidence="2">CBS 123565</strain>
    </source>
</reference>
<protein>
    <submittedName>
        <fullName evidence="2">Uncharacterized protein</fullName>
    </submittedName>
</protein>
<feature type="non-terminal residue" evidence="2">
    <location>
        <position position="216"/>
    </location>
</feature>
<evidence type="ECO:0000256" key="1">
    <source>
        <dbReference type="SAM" id="MobiDB-lite"/>
    </source>
</evidence>
<sequence>TTTATATTAGPPSSALTSFARVPLTTTFTAPDAACAGIYLPAASRVYMIDDEASCLPPGYPTADTAFFYSPGLACPRGYWTACHDTAGAGAVTTVLCCPVRGAITLSCAGRSLRPLWESLQCTWEAPPSPGAPVTVTRSGDGRTSTVALALARPEGINAYGIRMVFQSSDVVAVSESDSGSASSVPSGSTTDSVSPAATTEVGSGSGLSTGATVAI</sequence>
<gene>
    <name evidence="2" type="ORF">BT67DRAFT_352114</name>
</gene>
<name>A0AAN6ZE03_9PEZI</name>
<dbReference type="AlphaFoldDB" id="A0AAN6ZE03"/>
<accession>A0AAN6ZE03</accession>
<evidence type="ECO:0000313" key="3">
    <source>
        <dbReference type="Proteomes" id="UP001304895"/>
    </source>
</evidence>
<reference evidence="2" key="2">
    <citation type="submission" date="2023-05" db="EMBL/GenBank/DDBJ databases">
        <authorList>
            <consortium name="Lawrence Berkeley National Laboratory"/>
            <person name="Steindorff A."/>
            <person name="Hensen N."/>
            <person name="Bonometti L."/>
            <person name="Westerberg I."/>
            <person name="Brannstrom I.O."/>
            <person name="Guillou S."/>
            <person name="Cros-Aarteil S."/>
            <person name="Calhoun S."/>
            <person name="Haridas S."/>
            <person name="Kuo A."/>
            <person name="Mondo S."/>
            <person name="Pangilinan J."/>
            <person name="Riley R."/>
            <person name="Labutti K."/>
            <person name="Andreopoulos B."/>
            <person name="Lipzen A."/>
            <person name="Chen C."/>
            <person name="Yanf M."/>
            <person name="Daum C."/>
            <person name="Ng V."/>
            <person name="Clum A."/>
            <person name="Ohm R."/>
            <person name="Martin F."/>
            <person name="Silar P."/>
            <person name="Natvig D."/>
            <person name="Lalanne C."/>
            <person name="Gautier V."/>
            <person name="Ament-Velasquez S.L."/>
            <person name="Kruys A."/>
            <person name="Hutchinson M.I."/>
            <person name="Powell A.J."/>
            <person name="Barry K."/>
            <person name="Miller A.N."/>
            <person name="Grigoriev I.V."/>
            <person name="Debuchy R."/>
            <person name="Gladieux P."/>
            <person name="Thoren M.H."/>
            <person name="Johannesson H."/>
        </authorList>
    </citation>
    <scope>NUCLEOTIDE SEQUENCE</scope>
    <source>
        <strain evidence="2">CBS 123565</strain>
    </source>
</reference>
<dbReference type="EMBL" id="MU853407">
    <property type="protein sequence ID" value="KAK4134857.1"/>
    <property type="molecule type" value="Genomic_DNA"/>
</dbReference>
<feature type="compositionally biased region" description="Polar residues" evidence="1">
    <location>
        <begin position="197"/>
        <end position="216"/>
    </location>
</feature>
<feature type="region of interest" description="Disordered" evidence="1">
    <location>
        <begin position="177"/>
        <end position="216"/>
    </location>
</feature>
<dbReference type="Proteomes" id="UP001304895">
    <property type="component" value="Unassembled WGS sequence"/>
</dbReference>
<feature type="non-terminal residue" evidence="2">
    <location>
        <position position="1"/>
    </location>
</feature>
<keyword evidence="3" id="KW-1185">Reference proteome</keyword>
<proteinExistence type="predicted"/>
<feature type="compositionally biased region" description="Low complexity" evidence="1">
    <location>
        <begin position="177"/>
        <end position="196"/>
    </location>
</feature>
<organism evidence="2 3">
    <name type="scientific">Trichocladium antarcticum</name>
    <dbReference type="NCBI Taxonomy" id="1450529"/>
    <lineage>
        <taxon>Eukaryota</taxon>
        <taxon>Fungi</taxon>
        <taxon>Dikarya</taxon>
        <taxon>Ascomycota</taxon>
        <taxon>Pezizomycotina</taxon>
        <taxon>Sordariomycetes</taxon>
        <taxon>Sordariomycetidae</taxon>
        <taxon>Sordariales</taxon>
        <taxon>Chaetomiaceae</taxon>
        <taxon>Trichocladium</taxon>
    </lineage>
</organism>
<comment type="caution">
    <text evidence="2">The sequence shown here is derived from an EMBL/GenBank/DDBJ whole genome shotgun (WGS) entry which is preliminary data.</text>
</comment>